<dbReference type="FunFam" id="3.40.50.2300:FF:000001">
    <property type="entry name" value="DNA-binding response regulator PhoB"/>
    <property type="match status" value="1"/>
</dbReference>
<keyword evidence="2 8" id="KW-0597">Phosphoprotein</keyword>
<dbReference type="Gene3D" id="1.10.10.10">
    <property type="entry name" value="Winged helix-like DNA-binding domain superfamily/Winged helix DNA-binding domain"/>
    <property type="match status" value="1"/>
</dbReference>
<dbReference type="PROSITE" id="PS50110">
    <property type="entry name" value="RESPONSE_REGULATORY"/>
    <property type="match status" value="1"/>
</dbReference>
<keyword evidence="5 9" id="KW-0238">DNA-binding</keyword>
<dbReference type="SUPFAM" id="SSF46894">
    <property type="entry name" value="C-terminal effector domain of the bipartite response regulators"/>
    <property type="match status" value="1"/>
</dbReference>
<dbReference type="GO" id="GO:0005829">
    <property type="term" value="C:cytosol"/>
    <property type="evidence" value="ECO:0007669"/>
    <property type="project" value="TreeGrafter"/>
</dbReference>
<dbReference type="SMART" id="SM00862">
    <property type="entry name" value="Trans_reg_C"/>
    <property type="match status" value="1"/>
</dbReference>
<evidence type="ECO:0000259" key="11">
    <source>
        <dbReference type="PROSITE" id="PS51755"/>
    </source>
</evidence>
<dbReference type="InterPro" id="IPR001867">
    <property type="entry name" value="OmpR/PhoB-type_DNA-bd"/>
</dbReference>
<evidence type="ECO:0000313" key="12">
    <source>
        <dbReference type="EMBL" id="QOY90103.1"/>
    </source>
</evidence>
<dbReference type="GO" id="GO:0000976">
    <property type="term" value="F:transcription cis-regulatory region binding"/>
    <property type="evidence" value="ECO:0007669"/>
    <property type="project" value="TreeGrafter"/>
</dbReference>
<dbReference type="EMBL" id="CP063849">
    <property type="protein sequence ID" value="QOY90103.1"/>
    <property type="molecule type" value="Genomic_DNA"/>
</dbReference>
<dbReference type="InterPro" id="IPR039420">
    <property type="entry name" value="WalR-like"/>
</dbReference>
<dbReference type="Pfam" id="PF00072">
    <property type="entry name" value="Response_reg"/>
    <property type="match status" value="1"/>
</dbReference>
<dbReference type="GO" id="GO:0006355">
    <property type="term" value="P:regulation of DNA-templated transcription"/>
    <property type="evidence" value="ECO:0007669"/>
    <property type="project" value="InterPro"/>
</dbReference>
<comment type="function">
    <text evidence="7">This protein is a positive regulator for the phosphate regulon. Transcription of this operon is positively regulated by PhoB and PhoR when phosphate is limited.</text>
</comment>
<dbReference type="InterPro" id="IPR011006">
    <property type="entry name" value="CheY-like_superfamily"/>
</dbReference>
<reference evidence="12 13" key="1">
    <citation type="submission" date="2020-10" db="EMBL/GenBank/DDBJ databases">
        <title>Complete genome sequence of Paludibaculum fermentans P105T, a facultatively anaerobic acidobacterium capable of dissimilatory Fe(III) reduction.</title>
        <authorList>
            <person name="Dedysh S.N."/>
            <person name="Beletsky A.V."/>
            <person name="Kulichevskaya I.S."/>
            <person name="Mardanov A.V."/>
            <person name="Ravin N.V."/>
        </authorList>
    </citation>
    <scope>NUCLEOTIDE SEQUENCE [LARGE SCALE GENOMIC DNA]</scope>
    <source>
        <strain evidence="12 13">P105</strain>
    </source>
</reference>
<feature type="domain" description="Response regulatory" evidence="10">
    <location>
        <begin position="4"/>
        <end position="118"/>
    </location>
</feature>
<dbReference type="InterPro" id="IPR001789">
    <property type="entry name" value="Sig_transdc_resp-reg_receiver"/>
</dbReference>
<dbReference type="CDD" id="cd17574">
    <property type="entry name" value="REC_OmpR"/>
    <property type="match status" value="1"/>
</dbReference>
<keyword evidence="13" id="KW-1185">Reference proteome</keyword>
<protein>
    <recommendedName>
        <fullName evidence="1">Phosphate regulon transcriptional regulatory protein PhoB</fullName>
    </recommendedName>
</protein>
<dbReference type="PANTHER" id="PTHR48111:SF1">
    <property type="entry name" value="TWO-COMPONENT RESPONSE REGULATOR ORR33"/>
    <property type="match status" value="1"/>
</dbReference>
<evidence type="ECO:0000256" key="8">
    <source>
        <dbReference type="PROSITE-ProRule" id="PRU00169"/>
    </source>
</evidence>
<dbReference type="PROSITE" id="PS51755">
    <property type="entry name" value="OMPR_PHOB"/>
    <property type="match status" value="1"/>
</dbReference>
<keyword evidence="4" id="KW-0805">Transcription regulation</keyword>
<evidence type="ECO:0000256" key="9">
    <source>
        <dbReference type="PROSITE-ProRule" id="PRU01091"/>
    </source>
</evidence>
<evidence type="ECO:0000256" key="6">
    <source>
        <dbReference type="ARBA" id="ARBA00023163"/>
    </source>
</evidence>
<evidence type="ECO:0000256" key="2">
    <source>
        <dbReference type="ARBA" id="ARBA00022553"/>
    </source>
</evidence>
<dbReference type="KEGG" id="pfer:IRI77_09155"/>
<dbReference type="RefSeq" id="WP_194451768.1">
    <property type="nucleotide sequence ID" value="NZ_CP063849.1"/>
</dbReference>
<evidence type="ECO:0000313" key="13">
    <source>
        <dbReference type="Proteomes" id="UP000593892"/>
    </source>
</evidence>
<gene>
    <name evidence="12" type="ORF">IRI77_09155</name>
</gene>
<name>A0A7S7NUS2_PALFE</name>
<evidence type="ECO:0000259" key="10">
    <source>
        <dbReference type="PROSITE" id="PS50110"/>
    </source>
</evidence>
<dbReference type="SUPFAM" id="SSF52172">
    <property type="entry name" value="CheY-like"/>
    <property type="match status" value="1"/>
</dbReference>
<keyword evidence="6" id="KW-0804">Transcription</keyword>
<organism evidence="12 13">
    <name type="scientific">Paludibaculum fermentans</name>
    <dbReference type="NCBI Taxonomy" id="1473598"/>
    <lineage>
        <taxon>Bacteria</taxon>
        <taxon>Pseudomonadati</taxon>
        <taxon>Acidobacteriota</taxon>
        <taxon>Terriglobia</taxon>
        <taxon>Bryobacterales</taxon>
        <taxon>Bryobacteraceae</taxon>
        <taxon>Paludibaculum</taxon>
    </lineage>
</organism>
<dbReference type="GO" id="GO:0032993">
    <property type="term" value="C:protein-DNA complex"/>
    <property type="evidence" value="ECO:0007669"/>
    <property type="project" value="TreeGrafter"/>
</dbReference>
<dbReference type="Gene3D" id="6.10.250.690">
    <property type="match status" value="1"/>
</dbReference>
<dbReference type="Gene3D" id="3.40.50.2300">
    <property type="match status" value="1"/>
</dbReference>
<proteinExistence type="predicted"/>
<dbReference type="CDD" id="cd00383">
    <property type="entry name" value="trans_reg_C"/>
    <property type="match status" value="1"/>
</dbReference>
<feature type="domain" description="OmpR/PhoB-type" evidence="11">
    <location>
        <begin position="127"/>
        <end position="228"/>
    </location>
</feature>
<dbReference type="FunFam" id="1.10.10.10:FF:000018">
    <property type="entry name" value="DNA-binding response regulator ResD"/>
    <property type="match status" value="1"/>
</dbReference>
<dbReference type="SMART" id="SM00448">
    <property type="entry name" value="REC"/>
    <property type="match status" value="1"/>
</dbReference>
<dbReference type="InterPro" id="IPR016032">
    <property type="entry name" value="Sig_transdc_resp-reg_C-effctor"/>
</dbReference>
<evidence type="ECO:0000256" key="3">
    <source>
        <dbReference type="ARBA" id="ARBA00023012"/>
    </source>
</evidence>
<dbReference type="InterPro" id="IPR036388">
    <property type="entry name" value="WH-like_DNA-bd_sf"/>
</dbReference>
<evidence type="ECO:0000256" key="4">
    <source>
        <dbReference type="ARBA" id="ARBA00023015"/>
    </source>
</evidence>
<dbReference type="GO" id="GO:0000156">
    <property type="term" value="F:phosphorelay response regulator activity"/>
    <property type="evidence" value="ECO:0007669"/>
    <property type="project" value="TreeGrafter"/>
</dbReference>
<dbReference type="Proteomes" id="UP000593892">
    <property type="component" value="Chromosome"/>
</dbReference>
<keyword evidence="3" id="KW-0902">Two-component regulatory system</keyword>
<evidence type="ECO:0000256" key="7">
    <source>
        <dbReference type="ARBA" id="ARBA00024735"/>
    </source>
</evidence>
<feature type="DNA-binding region" description="OmpR/PhoB-type" evidence="9">
    <location>
        <begin position="127"/>
        <end position="228"/>
    </location>
</feature>
<dbReference type="Pfam" id="PF00486">
    <property type="entry name" value="Trans_reg_C"/>
    <property type="match status" value="1"/>
</dbReference>
<feature type="modified residue" description="4-aspartylphosphate" evidence="8">
    <location>
        <position position="53"/>
    </location>
</feature>
<sequence>MSSRILLIEDEPGLVLTLSDLLAAEGHEVDTAMDGLSGLAKAREGQCDLVILDIMLPGKNGLEVCRELRQQGSDVAILMLTAKSQVIDRVVGLKLGADDYLTKPFDPSELLARVEALLRRVHKESFPAVLRFQFGSVQVDFEKAELLKDGSPVSLAGKELQLLRYLIDHRGKVISREELLKNVWEYQSDISTRTVDVHVAWLRQKIEENPQFPRYIRTVRGSGYRFAT</sequence>
<evidence type="ECO:0000256" key="5">
    <source>
        <dbReference type="ARBA" id="ARBA00023125"/>
    </source>
</evidence>
<evidence type="ECO:0000256" key="1">
    <source>
        <dbReference type="ARBA" id="ARBA00013332"/>
    </source>
</evidence>
<dbReference type="PANTHER" id="PTHR48111">
    <property type="entry name" value="REGULATOR OF RPOS"/>
    <property type="match status" value="1"/>
</dbReference>
<dbReference type="AlphaFoldDB" id="A0A7S7NUS2"/>
<accession>A0A7S7NUS2</accession>